<sequence length="204" mass="23718">MGFLNASTSFTRYKITEPVPKELWPEIPEKLRQFSFKEIEESAEERGWGWVCFDDMLDSHWHTAPPEKGAYLTFSLRLDTRRIPSAVMKKHVAIAIREEERKIKEQGKKYVSRERKKELKEQVQLKLRARTLPVPAEFHVVWNMQTNDVYFASTQAKVLELFVDYFAQSFGLDLEPMTPYALAISLMGDDIAEKLDTVEPANFA</sequence>
<dbReference type="Proteomes" id="UP000091979">
    <property type="component" value="Unassembled WGS sequence"/>
</dbReference>
<dbReference type="STRING" id="1560234.SP90_02305"/>
<dbReference type="PATRIC" id="fig|1560234.3.peg.1912"/>
<gene>
    <name evidence="1" type="ORF">SP90_02305</name>
</gene>
<keyword evidence="1" id="KW-0269">Exonuclease</keyword>
<reference evidence="1 2" key="1">
    <citation type="submission" date="2015-01" db="EMBL/GenBank/DDBJ databases">
        <title>Desulfovibrio sp. JC271 draft genome sequence.</title>
        <authorList>
            <person name="Shivani Y."/>
            <person name="Subhash Y."/>
            <person name="Sasikala C."/>
            <person name="Ramana C.V."/>
        </authorList>
    </citation>
    <scope>NUCLEOTIDE SEQUENCE [LARGE SCALE GENOMIC DNA]</scope>
    <source>
        <strain evidence="1 2">JC271</strain>
    </source>
</reference>
<keyword evidence="1" id="KW-0540">Nuclease</keyword>
<keyword evidence="2" id="KW-1185">Reference proteome</keyword>
<keyword evidence="1" id="KW-0378">Hydrolase</keyword>
<comment type="caution">
    <text evidence="1">The sequence shown here is derived from an EMBL/GenBank/DDBJ whole genome shotgun (WGS) entry which is preliminary data.</text>
</comment>
<dbReference type="Pfam" id="PF04381">
    <property type="entry name" value="RdgC"/>
    <property type="match status" value="1"/>
</dbReference>
<protein>
    <submittedName>
        <fullName evidence="1">Exonuclease RdgC</fullName>
    </submittedName>
</protein>
<accession>A0A1B7XKY6</accession>
<dbReference type="RefSeq" id="WP_066852149.1">
    <property type="nucleotide sequence ID" value="NZ_JXMS01000003.1"/>
</dbReference>
<evidence type="ECO:0000313" key="2">
    <source>
        <dbReference type="Proteomes" id="UP000091979"/>
    </source>
</evidence>
<dbReference type="AlphaFoldDB" id="A0A1B7XKY6"/>
<name>A0A1B7XKY6_9BACT</name>
<dbReference type="GO" id="GO:0004527">
    <property type="term" value="F:exonuclease activity"/>
    <property type="evidence" value="ECO:0007669"/>
    <property type="project" value="UniProtKB-KW"/>
</dbReference>
<proteinExistence type="predicted"/>
<organism evidence="1 2">
    <name type="scientific">Halodesulfovibrio spirochaetisodalis</name>
    <dbReference type="NCBI Taxonomy" id="1560234"/>
    <lineage>
        <taxon>Bacteria</taxon>
        <taxon>Pseudomonadati</taxon>
        <taxon>Thermodesulfobacteriota</taxon>
        <taxon>Desulfovibrionia</taxon>
        <taxon>Desulfovibrionales</taxon>
        <taxon>Desulfovibrionaceae</taxon>
        <taxon>Halodesulfovibrio</taxon>
    </lineage>
</organism>
<evidence type="ECO:0000313" key="1">
    <source>
        <dbReference type="EMBL" id="OBQ56180.1"/>
    </source>
</evidence>
<dbReference type="OrthoDB" id="9793997at2"/>
<dbReference type="GO" id="GO:0006310">
    <property type="term" value="P:DNA recombination"/>
    <property type="evidence" value="ECO:0007669"/>
    <property type="project" value="InterPro"/>
</dbReference>
<dbReference type="InterPro" id="IPR007476">
    <property type="entry name" value="RdgC"/>
</dbReference>
<dbReference type="EMBL" id="JXMS01000003">
    <property type="protein sequence ID" value="OBQ56180.1"/>
    <property type="molecule type" value="Genomic_DNA"/>
</dbReference>